<evidence type="ECO:0000313" key="10">
    <source>
        <dbReference type="EMBL" id="UWP85241.1"/>
    </source>
</evidence>
<feature type="transmembrane region" description="Helical" evidence="7">
    <location>
        <begin position="237"/>
        <end position="263"/>
    </location>
</feature>
<accession>A0ABY5WAZ8</accession>
<dbReference type="SUPFAM" id="SSF161098">
    <property type="entry name" value="MetI-like"/>
    <property type="match status" value="1"/>
</dbReference>
<dbReference type="Pfam" id="PF19300">
    <property type="entry name" value="BPD_transp_1_N"/>
    <property type="match status" value="1"/>
</dbReference>
<dbReference type="RefSeq" id="WP_259863324.1">
    <property type="nucleotide sequence ID" value="NZ_BAAAST010000006.1"/>
</dbReference>
<evidence type="ECO:0000256" key="2">
    <source>
        <dbReference type="ARBA" id="ARBA00022448"/>
    </source>
</evidence>
<keyword evidence="3" id="KW-1003">Cell membrane</keyword>
<feature type="transmembrane region" description="Helical" evidence="7">
    <location>
        <begin position="283"/>
        <end position="306"/>
    </location>
</feature>
<dbReference type="EMBL" id="CP073720">
    <property type="protein sequence ID" value="UWP85241.1"/>
    <property type="molecule type" value="Genomic_DNA"/>
</dbReference>
<dbReference type="PANTHER" id="PTHR43163">
    <property type="entry name" value="DIPEPTIDE TRANSPORT SYSTEM PERMEASE PROTEIN DPPB-RELATED"/>
    <property type="match status" value="1"/>
</dbReference>
<organism evidence="10 11">
    <name type="scientific">Dactylosporangium fulvum</name>
    <dbReference type="NCBI Taxonomy" id="53359"/>
    <lineage>
        <taxon>Bacteria</taxon>
        <taxon>Bacillati</taxon>
        <taxon>Actinomycetota</taxon>
        <taxon>Actinomycetes</taxon>
        <taxon>Micromonosporales</taxon>
        <taxon>Micromonosporaceae</taxon>
        <taxon>Dactylosporangium</taxon>
    </lineage>
</organism>
<dbReference type="Pfam" id="PF00528">
    <property type="entry name" value="BPD_transp_1"/>
    <property type="match status" value="1"/>
</dbReference>
<dbReference type="Proteomes" id="UP001059617">
    <property type="component" value="Chromosome"/>
</dbReference>
<feature type="transmembrane region" description="Helical" evidence="7">
    <location>
        <begin position="98"/>
        <end position="121"/>
    </location>
</feature>
<evidence type="ECO:0000256" key="5">
    <source>
        <dbReference type="ARBA" id="ARBA00022989"/>
    </source>
</evidence>
<dbReference type="Gene3D" id="1.10.3720.10">
    <property type="entry name" value="MetI-like"/>
    <property type="match status" value="1"/>
</dbReference>
<protein>
    <submittedName>
        <fullName evidence="10">ABC transporter permease</fullName>
    </submittedName>
</protein>
<keyword evidence="6 7" id="KW-0472">Membrane</keyword>
<evidence type="ECO:0000256" key="6">
    <source>
        <dbReference type="ARBA" id="ARBA00023136"/>
    </source>
</evidence>
<keyword evidence="4 7" id="KW-0812">Transmembrane</keyword>
<feature type="transmembrane region" description="Helical" evidence="7">
    <location>
        <begin position="133"/>
        <end position="159"/>
    </location>
</feature>
<evidence type="ECO:0000313" key="11">
    <source>
        <dbReference type="Proteomes" id="UP001059617"/>
    </source>
</evidence>
<gene>
    <name evidence="10" type="ORF">Dfulv_13815</name>
</gene>
<keyword evidence="2" id="KW-0813">Transport</keyword>
<reference evidence="10" key="1">
    <citation type="submission" date="2021-04" db="EMBL/GenBank/DDBJ databases">
        <authorList>
            <person name="Hartkoorn R.C."/>
            <person name="Beaudoing E."/>
            <person name="Hot D."/>
        </authorList>
    </citation>
    <scope>NUCLEOTIDE SEQUENCE</scope>
    <source>
        <strain evidence="10">NRRL B-16292</strain>
    </source>
</reference>
<dbReference type="CDD" id="cd06261">
    <property type="entry name" value="TM_PBP2"/>
    <property type="match status" value="1"/>
</dbReference>
<keyword evidence="5 7" id="KW-1133">Transmembrane helix</keyword>
<evidence type="ECO:0000256" key="1">
    <source>
        <dbReference type="ARBA" id="ARBA00004651"/>
    </source>
</evidence>
<feature type="transmembrane region" description="Helical" evidence="7">
    <location>
        <begin position="179"/>
        <end position="199"/>
    </location>
</feature>
<comment type="subcellular location">
    <subcellularLocation>
        <location evidence="1">Cell membrane</location>
        <topology evidence="1">Multi-pass membrane protein</topology>
    </subcellularLocation>
</comment>
<evidence type="ECO:0000256" key="3">
    <source>
        <dbReference type="ARBA" id="ARBA00022475"/>
    </source>
</evidence>
<feature type="domain" description="ABC transmembrane type-1" evidence="8">
    <location>
        <begin position="116"/>
        <end position="314"/>
    </location>
</feature>
<sequence length="316" mass="33669">MLRAAVRWLVSSVTLLFVVTGLSFVLVSLAPGDAATSILSSQSGTYTPEQYARTRELLGIDEPLHVRYWHWLRDLFHGSLGQDLFSGQPVAEIVGSRLLPSLAVIAGTVVVSAVVGTWLGVAGARRSGPLGKLVDAASLVGLAVPSFWLALLMVELFAVRLAWLPSGGYVDPGRDPAGWLRSIILPVLTLSAGAIAFVAKQTRDSMATVLDKEFVTMLRARGLPIRSILYKHALRNAAIPVVTMLGLLFVNLLSGAVLIEGIFAVPGLGQQAVTASGSHNLPVITGVAFCFTVVVVTVNLLVDLAYRWLDPKVRAV</sequence>
<evidence type="ECO:0000256" key="7">
    <source>
        <dbReference type="SAM" id="Phobius"/>
    </source>
</evidence>
<evidence type="ECO:0000259" key="8">
    <source>
        <dbReference type="Pfam" id="PF00528"/>
    </source>
</evidence>
<evidence type="ECO:0000259" key="9">
    <source>
        <dbReference type="Pfam" id="PF19300"/>
    </source>
</evidence>
<dbReference type="InterPro" id="IPR045621">
    <property type="entry name" value="BPD_transp_1_N"/>
</dbReference>
<name>A0ABY5WAZ8_9ACTN</name>
<proteinExistence type="predicted"/>
<reference evidence="10" key="2">
    <citation type="submission" date="2022-09" db="EMBL/GenBank/DDBJ databases">
        <title>Biosynthetic gene clusters of Dactylosporangioum fulvum.</title>
        <authorList>
            <person name="Caradec T."/>
        </authorList>
    </citation>
    <scope>NUCLEOTIDE SEQUENCE</scope>
    <source>
        <strain evidence="10">NRRL B-16292</strain>
    </source>
</reference>
<evidence type="ECO:0000256" key="4">
    <source>
        <dbReference type="ARBA" id="ARBA00022692"/>
    </source>
</evidence>
<dbReference type="InterPro" id="IPR035906">
    <property type="entry name" value="MetI-like_sf"/>
</dbReference>
<keyword evidence="11" id="KW-1185">Reference proteome</keyword>
<dbReference type="InterPro" id="IPR000515">
    <property type="entry name" value="MetI-like"/>
</dbReference>
<dbReference type="PANTHER" id="PTHR43163:SF3">
    <property type="entry name" value="PEPTIDE ABC TRANSPORTER PERMEASE PROTEIN"/>
    <property type="match status" value="1"/>
</dbReference>
<feature type="domain" description="ABC transporter type 1 GsiC-like N-terminal" evidence="9">
    <location>
        <begin position="1"/>
        <end position="79"/>
    </location>
</feature>